<dbReference type="GO" id="GO:0061630">
    <property type="term" value="F:ubiquitin protein ligase activity"/>
    <property type="evidence" value="ECO:0007669"/>
    <property type="project" value="UniProtKB-EC"/>
</dbReference>
<feature type="transmembrane region" description="Helical" evidence="15">
    <location>
        <begin position="251"/>
        <end position="270"/>
    </location>
</feature>
<evidence type="ECO:0000256" key="6">
    <source>
        <dbReference type="ARBA" id="ARBA00022692"/>
    </source>
</evidence>
<evidence type="ECO:0000313" key="18">
    <source>
        <dbReference type="Proteomes" id="UP000242715"/>
    </source>
</evidence>
<dbReference type="Pfam" id="PF13639">
    <property type="entry name" value="zf-RING_2"/>
    <property type="match status" value="1"/>
</dbReference>
<dbReference type="CDD" id="cd23117">
    <property type="entry name" value="RING-H2_TUL1-like"/>
    <property type="match status" value="1"/>
</dbReference>
<dbReference type="OrthoDB" id="9984778at2759"/>
<proteinExistence type="predicted"/>
<reference evidence="18" key="1">
    <citation type="journal article" date="2017" name="Front. Plant Sci.">
        <title>Climate Clever Clovers: New Paradigm to Reduce the Environmental Footprint of Ruminants by Breeding Low Methanogenic Forages Utilizing Haplotype Variation.</title>
        <authorList>
            <person name="Kaur P."/>
            <person name="Appels R."/>
            <person name="Bayer P.E."/>
            <person name="Keeble-Gagnere G."/>
            <person name="Wang J."/>
            <person name="Hirakawa H."/>
            <person name="Shirasawa K."/>
            <person name="Vercoe P."/>
            <person name="Stefanova K."/>
            <person name="Durmic Z."/>
            <person name="Nichols P."/>
            <person name="Revell C."/>
            <person name="Isobe S.N."/>
            <person name="Edwards D."/>
            <person name="Erskine W."/>
        </authorList>
    </citation>
    <scope>NUCLEOTIDE SEQUENCE [LARGE SCALE GENOMIC DNA]</scope>
    <source>
        <strain evidence="18">cv. Daliak</strain>
    </source>
</reference>
<dbReference type="GO" id="GO:0008270">
    <property type="term" value="F:zinc ion binding"/>
    <property type="evidence" value="ECO:0007669"/>
    <property type="project" value="UniProtKB-KW"/>
</dbReference>
<evidence type="ECO:0000259" key="16">
    <source>
        <dbReference type="PROSITE" id="PS50089"/>
    </source>
</evidence>
<dbReference type="FunFam" id="3.30.40.10:FF:000338">
    <property type="entry name" value="E3 ubiquitin-protein ligase, putative"/>
    <property type="match status" value="1"/>
</dbReference>
<feature type="transmembrane region" description="Helical" evidence="15">
    <location>
        <begin position="6"/>
        <end position="29"/>
    </location>
</feature>
<evidence type="ECO:0000256" key="7">
    <source>
        <dbReference type="ARBA" id="ARBA00022723"/>
    </source>
</evidence>
<dbReference type="Pfam" id="PF11145">
    <property type="entry name" value="DUF2921"/>
    <property type="match status" value="1"/>
</dbReference>
<feature type="transmembrane region" description="Helical" evidence="15">
    <location>
        <begin position="432"/>
        <end position="454"/>
    </location>
</feature>
<dbReference type="SMART" id="SM00184">
    <property type="entry name" value="RING"/>
    <property type="match status" value="1"/>
</dbReference>
<sequence length="535" mass="61329">MWHENLFQVVFGCWVVLFLLCPVSGLRPLKDDQFLVRRKDESVVGPFSEWNITGTYKGTWKFLDTANGSSRFPDTGRTNGNSIITLSSTPTTITGVHYVHGVVIFDDLFDDEDDVGGAQISFEGVYIWPFKQLRLVTNSGKERELNQYEDYIVSNPYRLLAAFSSQTQQGSSRDKTWRRQHSMMHEMEKHCNAEISAMVSHLPSSKNGEHDQFSIEGLMKSPPVDDGANCLSPLILNATSVIRIDVDYNKAVYYTLMVTFGAAKVSILMIGQQALMDAHFTLLHLTIGMIVESLLIAFATVAFFKFVLLSVFETRYLVAIWKAGNRSLINGEGNEAMRHEVWRELSLLRICLYGTLLMAGIISMYGFHNHMKLILLLMYSFWIPQIICNVIHDSRKPLHPHYILGITVTRLAIPLYIFGWPNNFMHIESDKNWCVCLTVFIGLQAVFLLLQHYLGSRWFIPRQLLPEKYNYHRKFDHIKRHATECVICMTAIDLSHRTNDCMVTPCDHFFHSGCVQRWMDIKMECPTCRRALPSS</sequence>
<evidence type="ECO:0000256" key="11">
    <source>
        <dbReference type="ARBA" id="ARBA00022833"/>
    </source>
</evidence>
<evidence type="ECO:0000256" key="3">
    <source>
        <dbReference type="ARBA" id="ARBA00004906"/>
    </source>
</evidence>
<dbReference type="InterPro" id="IPR001841">
    <property type="entry name" value="Znf_RING"/>
</dbReference>
<evidence type="ECO:0000256" key="1">
    <source>
        <dbReference type="ARBA" id="ARBA00000900"/>
    </source>
</evidence>
<evidence type="ECO:0000313" key="17">
    <source>
        <dbReference type="EMBL" id="GAU27134.1"/>
    </source>
</evidence>
<dbReference type="PANTHER" id="PTHR22763">
    <property type="entry name" value="RING ZINC FINGER PROTEIN"/>
    <property type="match status" value="1"/>
</dbReference>
<evidence type="ECO:0000256" key="13">
    <source>
        <dbReference type="ARBA" id="ARBA00023136"/>
    </source>
</evidence>
<keyword evidence="12 15" id="KW-1133">Transmembrane helix</keyword>
<dbReference type="EC" id="2.3.2.27" evidence="4"/>
<dbReference type="SUPFAM" id="SSF57850">
    <property type="entry name" value="RING/U-box"/>
    <property type="match status" value="1"/>
</dbReference>
<protein>
    <recommendedName>
        <fullName evidence="4">RING-type E3 ubiquitin transferase</fullName>
        <ecNumber evidence="4">2.3.2.27</ecNumber>
    </recommendedName>
</protein>
<evidence type="ECO:0000256" key="10">
    <source>
        <dbReference type="ARBA" id="ARBA00022786"/>
    </source>
</evidence>
<dbReference type="Gene3D" id="3.30.40.10">
    <property type="entry name" value="Zinc/RING finger domain, C3HC4 (zinc finger)"/>
    <property type="match status" value="1"/>
</dbReference>
<evidence type="ECO:0000256" key="9">
    <source>
        <dbReference type="ARBA" id="ARBA00022771"/>
    </source>
</evidence>
<keyword evidence="8" id="KW-0732">Signal</keyword>
<comment type="pathway">
    <text evidence="3">Protein modification; protein ubiquitination.</text>
</comment>
<keyword evidence="6 15" id="KW-0812">Transmembrane</keyword>
<dbReference type="PROSITE" id="PS50089">
    <property type="entry name" value="ZF_RING_2"/>
    <property type="match status" value="1"/>
</dbReference>
<keyword evidence="5" id="KW-0808">Transferase</keyword>
<evidence type="ECO:0000256" key="8">
    <source>
        <dbReference type="ARBA" id="ARBA00022729"/>
    </source>
</evidence>
<dbReference type="EMBL" id="DF973347">
    <property type="protein sequence ID" value="GAU27134.1"/>
    <property type="molecule type" value="Genomic_DNA"/>
</dbReference>
<name>A0A2Z6M3Q0_TRISU</name>
<evidence type="ECO:0000256" key="15">
    <source>
        <dbReference type="SAM" id="Phobius"/>
    </source>
</evidence>
<feature type="transmembrane region" description="Helical" evidence="15">
    <location>
        <begin position="347"/>
        <end position="367"/>
    </location>
</feature>
<dbReference type="InterPro" id="IPR050731">
    <property type="entry name" value="HRD1_E3_ubiq-ligases"/>
</dbReference>
<organism evidence="17 18">
    <name type="scientific">Trifolium subterraneum</name>
    <name type="common">Subterranean clover</name>
    <dbReference type="NCBI Taxonomy" id="3900"/>
    <lineage>
        <taxon>Eukaryota</taxon>
        <taxon>Viridiplantae</taxon>
        <taxon>Streptophyta</taxon>
        <taxon>Embryophyta</taxon>
        <taxon>Tracheophyta</taxon>
        <taxon>Spermatophyta</taxon>
        <taxon>Magnoliopsida</taxon>
        <taxon>eudicotyledons</taxon>
        <taxon>Gunneridae</taxon>
        <taxon>Pentapetalae</taxon>
        <taxon>rosids</taxon>
        <taxon>fabids</taxon>
        <taxon>Fabales</taxon>
        <taxon>Fabaceae</taxon>
        <taxon>Papilionoideae</taxon>
        <taxon>50 kb inversion clade</taxon>
        <taxon>NPAAA clade</taxon>
        <taxon>Hologalegina</taxon>
        <taxon>IRL clade</taxon>
        <taxon>Trifolieae</taxon>
        <taxon>Trifolium</taxon>
    </lineage>
</organism>
<gene>
    <name evidence="17" type="ORF">TSUD_104430</name>
</gene>
<dbReference type="GO" id="GO:0043161">
    <property type="term" value="P:proteasome-mediated ubiquitin-dependent protein catabolic process"/>
    <property type="evidence" value="ECO:0007669"/>
    <property type="project" value="TreeGrafter"/>
</dbReference>
<keyword evidence="11" id="KW-0862">Zinc</keyword>
<keyword evidence="7" id="KW-0479">Metal-binding</keyword>
<accession>A0A2Z6M3Q0</accession>
<keyword evidence="10" id="KW-0833">Ubl conjugation pathway</keyword>
<comment type="catalytic activity">
    <reaction evidence="1">
        <text>S-ubiquitinyl-[E2 ubiquitin-conjugating enzyme]-L-cysteine + [acceptor protein]-L-lysine = [E2 ubiquitin-conjugating enzyme]-L-cysteine + N(6)-ubiquitinyl-[acceptor protein]-L-lysine.</text>
        <dbReference type="EC" id="2.3.2.27"/>
    </reaction>
</comment>
<dbReference type="InterPro" id="IPR021319">
    <property type="entry name" value="DUF2921"/>
</dbReference>
<evidence type="ECO:0000256" key="14">
    <source>
        <dbReference type="PROSITE-ProRule" id="PRU00175"/>
    </source>
</evidence>
<keyword evidence="13 15" id="KW-0472">Membrane</keyword>
<evidence type="ECO:0000256" key="2">
    <source>
        <dbReference type="ARBA" id="ARBA00004127"/>
    </source>
</evidence>
<evidence type="ECO:0000256" key="5">
    <source>
        <dbReference type="ARBA" id="ARBA00022679"/>
    </source>
</evidence>
<dbReference type="AlphaFoldDB" id="A0A2Z6M3Q0"/>
<feature type="domain" description="RING-type" evidence="16">
    <location>
        <begin position="485"/>
        <end position="529"/>
    </location>
</feature>
<comment type="subcellular location">
    <subcellularLocation>
        <location evidence="2">Endomembrane system</location>
        <topology evidence="2">Multi-pass membrane protein</topology>
    </subcellularLocation>
</comment>
<feature type="transmembrane region" description="Helical" evidence="15">
    <location>
        <begin position="403"/>
        <end position="420"/>
    </location>
</feature>
<keyword evidence="18" id="KW-1185">Reference proteome</keyword>
<dbReference type="InterPro" id="IPR013083">
    <property type="entry name" value="Znf_RING/FYVE/PHD"/>
</dbReference>
<evidence type="ECO:0000256" key="4">
    <source>
        <dbReference type="ARBA" id="ARBA00012483"/>
    </source>
</evidence>
<dbReference type="Proteomes" id="UP000242715">
    <property type="component" value="Unassembled WGS sequence"/>
</dbReference>
<dbReference type="PANTHER" id="PTHR22763:SF162">
    <property type="entry name" value="TRANSMEMBRANE E3 UBIQUITIN-PROTEIN LIGASE 1"/>
    <property type="match status" value="1"/>
</dbReference>
<feature type="transmembrane region" description="Helical" evidence="15">
    <location>
        <begin position="282"/>
        <end position="308"/>
    </location>
</feature>
<keyword evidence="9 14" id="KW-0863">Zinc-finger</keyword>
<dbReference type="GO" id="GO:0012505">
    <property type="term" value="C:endomembrane system"/>
    <property type="evidence" value="ECO:0007669"/>
    <property type="project" value="UniProtKB-SubCell"/>
</dbReference>
<evidence type="ECO:0000256" key="12">
    <source>
        <dbReference type="ARBA" id="ARBA00022989"/>
    </source>
</evidence>